<dbReference type="Gramene" id="AUR62037599-RA">
    <property type="protein sequence ID" value="AUR62037599-RA:cds"/>
    <property type="gene ID" value="AUR62037599"/>
</dbReference>
<reference evidence="2" key="2">
    <citation type="submission" date="2021-03" db="UniProtKB">
        <authorList>
            <consortium name="EnsemblPlants"/>
        </authorList>
    </citation>
    <scope>IDENTIFICATION</scope>
</reference>
<dbReference type="InterPro" id="IPR029058">
    <property type="entry name" value="AB_hydrolase_fold"/>
</dbReference>
<sequence length="79" mass="9170">MIVPYVSTLKWIEMLNVPITEAWRPWIFNGQVAGYTTKYSNDNYNLTYATVKGAGHTSPEYKRPECLAMVKKWFAMHPL</sequence>
<evidence type="ECO:0000256" key="1">
    <source>
        <dbReference type="ARBA" id="ARBA00009431"/>
    </source>
</evidence>
<organism evidence="2 3">
    <name type="scientific">Chenopodium quinoa</name>
    <name type="common">Quinoa</name>
    <dbReference type="NCBI Taxonomy" id="63459"/>
    <lineage>
        <taxon>Eukaryota</taxon>
        <taxon>Viridiplantae</taxon>
        <taxon>Streptophyta</taxon>
        <taxon>Embryophyta</taxon>
        <taxon>Tracheophyta</taxon>
        <taxon>Spermatophyta</taxon>
        <taxon>Magnoliopsida</taxon>
        <taxon>eudicotyledons</taxon>
        <taxon>Gunneridae</taxon>
        <taxon>Pentapetalae</taxon>
        <taxon>Caryophyllales</taxon>
        <taxon>Chenopodiaceae</taxon>
        <taxon>Chenopodioideae</taxon>
        <taxon>Atripliceae</taxon>
        <taxon>Chenopodium</taxon>
    </lineage>
</organism>
<reference evidence="2" key="1">
    <citation type="journal article" date="2017" name="Nature">
        <title>The genome of Chenopodium quinoa.</title>
        <authorList>
            <person name="Jarvis D.E."/>
            <person name="Ho Y.S."/>
            <person name="Lightfoot D.J."/>
            <person name="Schmoeckel S.M."/>
            <person name="Li B."/>
            <person name="Borm T.J.A."/>
            <person name="Ohyanagi H."/>
            <person name="Mineta K."/>
            <person name="Michell C.T."/>
            <person name="Saber N."/>
            <person name="Kharbatia N.M."/>
            <person name="Rupper R.R."/>
            <person name="Sharp A.R."/>
            <person name="Dally N."/>
            <person name="Boughton B.A."/>
            <person name="Woo Y.H."/>
            <person name="Gao G."/>
            <person name="Schijlen E.G.W.M."/>
            <person name="Guo X."/>
            <person name="Momin A.A."/>
            <person name="Negrao S."/>
            <person name="Al-Babili S."/>
            <person name="Gehring C."/>
            <person name="Roessner U."/>
            <person name="Jung C."/>
            <person name="Murphy K."/>
            <person name="Arold S.T."/>
            <person name="Gojobori T."/>
            <person name="van der Linden C.G."/>
            <person name="van Loo E.N."/>
            <person name="Jellen E.N."/>
            <person name="Maughan P.J."/>
            <person name="Tester M."/>
        </authorList>
    </citation>
    <scope>NUCLEOTIDE SEQUENCE [LARGE SCALE GENOMIC DNA]</scope>
    <source>
        <strain evidence="2">cv. PI 614886</strain>
    </source>
</reference>
<evidence type="ECO:0000313" key="3">
    <source>
        <dbReference type="Proteomes" id="UP000596660"/>
    </source>
</evidence>
<dbReference type="EnsemblPlants" id="AUR62037599-RA">
    <property type="protein sequence ID" value="AUR62037599-RA:cds"/>
    <property type="gene ID" value="AUR62037599"/>
</dbReference>
<keyword evidence="3" id="KW-1185">Reference proteome</keyword>
<comment type="similarity">
    <text evidence="1">Belongs to the peptidase S10 family.</text>
</comment>
<dbReference type="Pfam" id="PF00450">
    <property type="entry name" value="Peptidase_S10"/>
    <property type="match status" value="1"/>
</dbReference>
<proteinExistence type="inferred from homology"/>
<accession>A0A803MZ22</accession>
<name>A0A803MZ22_CHEQI</name>
<dbReference type="Proteomes" id="UP000596660">
    <property type="component" value="Unplaced"/>
</dbReference>
<dbReference type="SMR" id="A0A803MZ22"/>
<dbReference type="InterPro" id="IPR001563">
    <property type="entry name" value="Peptidase_S10"/>
</dbReference>
<dbReference type="GO" id="GO:0004185">
    <property type="term" value="F:serine-type carboxypeptidase activity"/>
    <property type="evidence" value="ECO:0007669"/>
    <property type="project" value="InterPro"/>
</dbReference>
<dbReference type="Gene3D" id="3.40.50.11320">
    <property type="match status" value="1"/>
</dbReference>
<dbReference type="SUPFAM" id="SSF53474">
    <property type="entry name" value="alpha/beta-Hydrolases"/>
    <property type="match status" value="1"/>
</dbReference>
<evidence type="ECO:0000313" key="2">
    <source>
        <dbReference type="EnsemblPlants" id="AUR62037599-RA:cds"/>
    </source>
</evidence>
<dbReference type="AlphaFoldDB" id="A0A803MZ22"/>
<dbReference type="GO" id="GO:0006508">
    <property type="term" value="P:proteolysis"/>
    <property type="evidence" value="ECO:0007669"/>
    <property type="project" value="InterPro"/>
</dbReference>
<protein>
    <submittedName>
        <fullName evidence="2">Uncharacterized protein</fullName>
    </submittedName>
</protein>